<keyword evidence="1" id="KW-0472">Membrane</keyword>
<dbReference type="EMBL" id="FUXI01000002">
    <property type="protein sequence ID" value="SJZ39627.1"/>
    <property type="molecule type" value="Genomic_DNA"/>
</dbReference>
<organism evidence="4 5">
    <name type="scientific">Pilibacter termitis</name>
    <dbReference type="NCBI Taxonomy" id="263852"/>
    <lineage>
        <taxon>Bacteria</taxon>
        <taxon>Bacillati</taxon>
        <taxon>Bacillota</taxon>
        <taxon>Bacilli</taxon>
        <taxon>Lactobacillales</taxon>
        <taxon>Enterococcaceae</taxon>
        <taxon>Pilibacter</taxon>
    </lineage>
</organism>
<evidence type="ECO:0000259" key="3">
    <source>
        <dbReference type="Pfam" id="PF17802"/>
    </source>
</evidence>
<feature type="signal peptide" evidence="2">
    <location>
        <begin position="1"/>
        <end position="29"/>
    </location>
</feature>
<dbReference type="Proteomes" id="UP000190328">
    <property type="component" value="Unassembled WGS sequence"/>
</dbReference>
<feature type="chain" id="PRO_5012843298" description="SpaA-like prealbumin fold domain-containing protein" evidence="2">
    <location>
        <begin position="30"/>
        <end position="709"/>
    </location>
</feature>
<keyword evidence="5" id="KW-1185">Reference proteome</keyword>
<dbReference type="InterPro" id="IPR013783">
    <property type="entry name" value="Ig-like_fold"/>
</dbReference>
<feature type="domain" description="SpaA-like prealbumin fold" evidence="3">
    <location>
        <begin position="530"/>
        <end position="640"/>
    </location>
</feature>
<dbReference type="Pfam" id="PF17802">
    <property type="entry name" value="SpaA"/>
    <property type="match status" value="1"/>
</dbReference>
<keyword evidence="1" id="KW-1133">Transmembrane helix</keyword>
<feature type="transmembrane region" description="Helical" evidence="1">
    <location>
        <begin position="669"/>
        <end position="694"/>
    </location>
</feature>
<gene>
    <name evidence="4" type="ORF">SAMN02745116_00164</name>
</gene>
<evidence type="ECO:0000256" key="1">
    <source>
        <dbReference type="SAM" id="Phobius"/>
    </source>
</evidence>
<evidence type="ECO:0000256" key="2">
    <source>
        <dbReference type="SAM" id="SignalP"/>
    </source>
</evidence>
<accession>A0A1T4KB77</accession>
<keyword evidence="1" id="KW-0812">Transmembrane</keyword>
<evidence type="ECO:0000313" key="5">
    <source>
        <dbReference type="Proteomes" id="UP000190328"/>
    </source>
</evidence>
<proteinExistence type="predicted"/>
<name>A0A1T4KB77_9ENTE</name>
<dbReference type="Gene3D" id="2.60.40.10">
    <property type="entry name" value="Immunoglobulins"/>
    <property type="match status" value="1"/>
</dbReference>
<protein>
    <recommendedName>
        <fullName evidence="3">SpaA-like prealbumin fold domain-containing protein</fullName>
    </recommendedName>
</protein>
<reference evidence="4 5" key="1">
    <citation type="submission" date="2017-02" db="EMBL/GenBank/DDBJ databases">
        <authorList>
            <person name="Peterson S.W."/>
        </authorList>
    </citation>
    <scope>NUCLEOTIDE SEQUENCE [LARGE SCALE GENOMIC DNA]</scope>
    <source>
        <strain evidence="4 5">ATCC BAA-1030</strain>
    </source>
</reference>
<dbReference type="PROSITE" id="PS51257">
    <property type="entry name" value="PROKAR_LIPOPROTEIN"/>
    <property type="match status" value="1"/>
</dbReference>
<dbReference type="InterPro" id="IPR041033">
    <property type="entry name" value="SpaA_PFL_dom_1"/>
</dbReference>
<dbReference type="AlphaFoldDB" id="A0A1T4KB77"/>
<dbReference type="RefSeq" id="WP_078806142.1">
    <property type="nucleotide sequence ID" value="NZ_FUXI01000002.1"/>
</dbReference>
<evidence type="ECO:0000313" key="4">
    <source>
        <dbReference type="EMBL" id="SJZ39627.1"/>
    </source>
</evidence>
<dbReference type="STRING" id="263852.SAMN02745116_00164"/>
<keyword evidence="2" id="KW-0732">Signal</keyword>
<sequence>MKKRKNRVGGVLGFVLLLACFLSPMASKANSLVPQDALLDNSTDRVITIARIKGGNGTLDSSSIVAAQGDASAMNGVLTGGWQVDNAGSAATYRISKLHVNAANTAPVDNPINYTVIGSVEITTSGGIAEINLGSPTHHASAIQDEGFYTKDPQGTPMDAGDEDKGSPDGYYLVEAADTAQGSLGYREFVTVPFVREVDDGGGHSKGEITYNIHLFPKVVKTINMEFQTAVNILQSDGKTPYQPRFADKSVWQHDTVANGSTNTWTLMANYSKSIIGLMQDPGTSDPANFLNLYHIGLGWDPRYQTAESTVNTNDYNALFTKSTDGNISNTFQPGAMSIGILITNLNDDTYEYFDCGKVTYTSSPPQQLSTSFKYGGVTFNYRSYSGTQTLSNGTATYGIAIPREWSDANHFGVNNPFGDKYKGIDLADAKQGYQIQVCLNIIAQVNGRDFAAQRLATGGTLDGKPARPYACGWYMSANTPNILAVTPWGGGKDAVGNGLPAGTVNGDDGAKSDTNPNGVFTKQAYITTGQINARKINSNGNDLTGAKFKLRVKDTHGENTAVEGQYVVRNGDAVLANGTGVLTYTATQASGTTFTSGDTTIAGVVASGFDPIGIDPDWDYELIETTAPDTYQLLSKPMLIPSTNVSQVLYETDLANDSLVKVVNIKKMILPVTGGIGIGVIVLIGIILTIVGFHGKRKLIQTERSELT</sequence>
<dbReference type="OrthoDB" id="2178703at2"/>